<protein>
    <recommendedName>
        <fullName evidence="2">Head protein</fullName>
    </recommendedName>
</protein>
<dbReference type="Pfam" id="PF17236">
    <property type="entry name" value="SU10_MCP"/>
    <property type="match status" value="1"/>
</dbReference>
<dbReference type="EMBL" id="LR796360">
    <property type="protein sequence ID" value="CAB4139388.1"/>
    <property type="molecule type" value="Genomic_DNA"/>
</dbReference>
<gene>
    <name evidence="1" type="ORF">UFOVP351_43</name>
</gene>
<evidence type="ECO:0008006" key="2">
    <source>
        <dbReference type="Google" id="ProtNLM"/>
    </source>
</evidence>
<evidence type="ECO:0000313" key="1">
    <source>
        <dbReference type="EMBL" id="CAB4139388.1"/>
    </source>
</evidence>
<reference evidence="1" key="1">
    <citation type="submission" date="2020-04" db="EMBL/GenBank/DDBJ databases">
        <authorList>
            <person name="Chiriac C."/>
            <person name="Salcher M."/>
            <person name="Ghai R."/>
            <person name="Kavagutti S V."/>
        </authorList>
    </citation>
    <scope>NUCLEOTIDE SEQUENCE</scope>
</reference>
<proteinExistence type="predicted"/>
<organism evidence="1">
    <name type="scientific">uncultured Caudovirales phage</name>
    <dbReference type="NCBI Taxonomy" id="2100421"/>
    <lineage>
        <taxon>Viruses</taxon>
        <taxon>Duplodnaviria</taxon>
        <taxon>Heunggongvirae</taxon>
        <taxon>Uroviricota</taxon>
        <taxon>Caudoviricetes</taxon>
        <taxon>Peduoviridae</taxon>
        <taxon>Maltschvirus</taxon>
        <taxon>Maltschvirus maltsch</taxon>
    </lineage>
</organism>
<accession>A0A6J5LY26</accession>
<dbReference type="InterPro" id="IPR035198">
    <property type="entry name" value="SU10_MCP"/>
</dbReference>
<name>A0A6J5LY26_9CAUD</name>
<sequence>MAIVANTFTRYSAIGIREDLSNVIYNISPEETPFISNIGRENVKNTYFEWQTDSLAAASSSNAALEGDDVGSFNAVNPTSRIGNYTQISTKNVIISGTLEALDKAGRRSELTYQLAKLGSELKRDMESALLANQSPVAGNTTTARRTAGLPAFIKTNTSFGTGGADTSGIAARTDGTQRAFTEALLKGVIAKVWESGGTPKMLMVGSFNKQAASAFNGIATRFRDVPAGQQAQIVGAADVYVSDFGTVNIVPNRFQRARDAFVVDPQYASMAVLRPIQQMELAKTGDAEKRLMLVEYGLKVNNEAAHGIVADLTTS</sequence>